<keyword evidence="4" id="KW-1185">Reference proteome</keyword>
<evidence type="ECO:0000313" key="4">
    <source>
        <dbReference type="Proteomes" id="UP001595710"/>
    </source>
</evidence>
<proteinExistence type="inferred from homology"/>
<accession>A0ABV7WNY6</accession>
<gene>
    <name evidence="3" type="primary">pspA</name>
    <name evidence="3" type="ORF">ACFOND_05235</name>
</gene>
<evidence type="ECO:0000256" key="2">
    <source>
        <dbReference type="SAM" id="Coils"/>
    </source>
</evidence>
<dbReference type="EMBL" id="JBHRYN010000007">
    <property type="protein sequence ID" value="MFC3701040.1"/>
    <property type="molecule type" value="Genomic_DNA"/>
</dbReference>
<keyword evidence="2" id="KW-0175">Coiled coil</keyword>
<dbReference type="InterPro" id="IPR007157">
    <property type="entry name" value="PspA_VIPP1"/>
</dbReference>
<name>A0ABV7WNY6_9GAMM</name>
<protein>
    <submittedName>
        <fullName evidence="3">Phage shock protein PspA</fullName>
    </submittedName>
</protein>
<dbReference type="InterPro" id="IPR014319">
    <property type="entry name" value="Phageshock_PspA"/>
</dbReference>
<dbReference type="PANTHER" id="PTHR31088">
    <property type="entry name" value="MEMBRANE-ASSOCIATED PROTEIN VIPP1, CHLOROPLASTIC"/>
    <property type="match status" value="1"/>
</dbReference>
<feature type="coiled-coil region" evidence="2">
    <location>
        <begin position="108"/>
        <end position="181"/>
    </location>
</feature>
<dbReference type="PANTHER" id="PTHR31088:SF6">
    <property type="entry name" value="PHAGE SHOCK PROTEIN A"/>
    <property type="match status" value="1"/>
</dbReference>
<dbReference type="Proteomes" id="UP001595710">
    <property type="component" value="Unassembled WGS sequence"/>
</dbReference>
<evidence type="ECO:0000313" key="3">
    <source>
        <dbReference type="EMBL" id="MFC3701040.1"/>
    </source>
</evidence>
<reference evidence="4" key="1">
    <citation type="journal article" date="2019" name="Int. J. Syst. Evol. Microbiol.">
        <title>The Global Catalogue of Microorganisms (GCM) 10K type strain sequencing project: providing services to taxonomists for standard genome sequencing and annotation.</title>
        <authorList>
            <consortium name="The Broad Institute Genomics Platform"/>
            <consortium name="The Broad Institute Genome Sequencing Center for Infectious Disease"/>
            <person name="Wu L."/>
            <person name="Ma J."/>
        </authorList>
    </citation>
    <scope>NUCLEOTIDE SEQUENCE [LARGE SCALE GENOMIC DNA]</scope>
    <source>
        <strain evidence="4">CECT 8288</strain>
    </source>
</reference>
<sequence>MGIFSRLSDIINSNLNSLLDRAEDPEKMIRLIIQEMEETLVEVRSSSARVIADKKDAERRLNRLKSEALDWESKARLALDKNREDLARAAIAEKQSIDDEVIMVEKEFDSLDDHLAHLSEEIAQLQQKLNDAKAKQKGLLMRQKTVSTRMRTRGQLSREQLTDAFEKFEHYERRMDTMESQIEADDLGRDAKVDLKTEIDSLAKDDAVNEALEKLRKDMKQD</sequence>
<dbReference type="Pfam" id="PF04012">
    <property type="entry name" value="PspA_IM30"/>
    <property type="match status" value="1"/>
</dbReference>
<organism evidence="3 4">
    <name type="scientific">Reinekea marina</name>
    <dbReference type="NCBI Taxonomy" id="1310421"/>
    <lineage>
        <taxon>Bacteria</taxon>
        <taxon>Pseudomonadati</taxon>
        <taxon>Pseudomonadota</taxon>
        <taxon>Gammaproteobacteria</taxon>
        <taxon>Oceanospirillales</taxon>
        <taxon>Saccharospirillaceae</taxon>
        <taxon>Reinekea</taxon>
    </lineage>
</organism>
<comment type="similarity">
    <text evidence="1">Belongs to the PspA/Vipp/IM30 family.</text>
</comment>
<dbReference type="RefSeq" id="WP_216000838.1">
    <property type="nucleotide sequence ID" value="NZ_JAUFQI010000001.1"/>
</dbReference>
<evidence type="ECO:0000256" key="1">
    <source>
        <dbReference type="ARBA" id="ARBA00043985"/>
    </source>
</evidence>
<dbReference type="NCBIfam" id="TIGR02977">
    <property type="entry name" value="phageshock_pspA"/>
    <property type="match status" value="1"/>
</dbReference>
<feature type="coiled-coil region" evidence="2">
    <location>
        <begin position="47"/>
        <end position="74"/>
    </location>
</feature>
<comment type="caution">
    <text evidence="3">The sequence shown here is derived from an EMBL/GenBank/DDBJ whole genome shotgun (WGS) entry which is preliminary data.</text>
</comment>